<proteinExistence type="predicted"/>
<evidence type="ECO:0000313" key="3">
    <source>
        <dbReference type="EMBL" id="RYB91628.1"/>
    </source>
</evidence>
<organism evidence="3 4">
    <name type="scientific">Nocardioides oleivorans</name>
    <dbReference type="NCBI Taxonomy" id="273676"/>
    <lineage>
        <taxon>Bacteria</taxon>
        <taxon>Bacillati</taxon>
        <taxon>Actinomycetota</taxon>
        <taxon>Actinomycetes</taxon>
        <taxon>Propionibacteriales</taxon>
        <taxon>Nocardioidaceae</taxon>
        <taxon>Nocardioides</taxon>
    </lineage>
</organism>
<evidence type="ECO:0000313" key="4">
    <source>
        <dbReference type="Proteomes" id="UP000294071"/>
    </source>
</evidence>
<evidence type="ECO:0000256" key="1">
    <source>
        <dbReference type="SAM" id="MobiDB-lite"/>
    </source>
</evidence>
<dbReference type="InterPro" id="IPR021522">
    <property type="entry name" value="MctB"/>
</dbReference>
<dbReference type="GO" id="GO:0055070">
    <property type="term" value="P:copper ion homeostasis"/>
    <property type="evidence" value="ECO:0007669"/>
    <property type="project" value="InterPro"/>
</dbReference>
<name>A0A4Q2RSC2_9ACTN</name>
<feature type="region of interest" description="Disordered" evidence="1">
    <location>
        <begin position="1"/>
        <end position="23"/>
    </location>
</feature>
<keyword evidence="4" id="KW-1185">Reference proteome</keyword>
<dbReference type="Pfam" id="PF11382">
    <property type="entry name" value="MctB"/>
    <property type="match status" value="1"/>
</dbReference>
<sequence>MGRRPVPARHERHVPPDRQRRGNAPVITLRHHLLTIVAVFLALAAGIVLGGGPLSDVGPTVASAAKGDAPVATADQEQSDYTDAFLDSLAAPVVGGRLADRSVAVVTLPGADEQLVTALATRIGAAGGTISGRYTVGDDLVDPGQKSLVDTLGSQLLTQQADGAVAPEASTYDRIGQLLGLAVSTKEADGEGATGKTRAIADAISGAGLLTLPEKADKRAPLVLLVLGTDADDEGSDAILAGLAEGLAAQATGVVVAGTVADGTGQLGRLRGDPAAAGVASVDGIDTTAGQVATVFTLGRSLTTPGGSFGAAGADGPVPLG</sequence>
<protein>
    <submittedName>
        <fullName evidence="3">Copper transporter</fullName>
    </submittedName>
</protein>
<accession>A0A4Q2RSC2</accession>
<feature type="transmembrane region" description="Helical" evidence="2">
    <location>
        <begin position="33"/>
        <end position="54"/>
    </location>
</feature>
<keyword evidence="2" id="KW-1133">Transmembrane helix</keyword>
<reference evidence="3 4" key="1">
    <citation type="submission" date="2019-01" db="EMBL/GenBank/DDBJ databases">
        <title>Novel species of Nocardioides.</title>
        <authorList>
            <person name="Liu Q."/>
            <person name="Xin Y.-H."/>
        </authorList>
    </citation>
    <scope>NUCLEOTIDE SEQUENCE [LARGE SCALE GENOMIC DNA]</scope>
    <source>
        <strain evidence="3 4">CGMCC 4.6882</strain>
    </source>
</reference>
<comment type="caution">
    <text evidence="3">The sequence shown here is derived from an EMBL/GenBank/DDBJ whole genome shotgun (WGS) entry which is preliminary data.</text>
</comment>
<dbReference type="GO" id="GO:0016020">
    <property type="term" value="C:membrane"/>
    <property type="evidence" value="ECO:0007669"/>
    <property type="project" value="InterPro"/>
</dbReference>
<dbReference type="Proteomes" id="UP000294071">
    <property type="component" value="Unassembled WGS sequence"/>
</dbReference>
<keyword evidence="2" id="KW-0812">Transmembrane</keyword>
<dbReference type="OrthoDB" id="3782068at2"/>
<feature type="compositionally biased region" description="Basic residues" evidence="1">
    <location>
        <begin position="1"/>
        <end position="12"/>
    </location>
</feature>
<dbReference type="EMBL" id="SDWT01000002">
    <property type="protein sequence ID" value="RYB91628.1"/>
    <property type="molecule type" value="Genomic_DNA"/>
</dbReference>
<gene>
    <name evidence="3" type="ORF">EUA93_15820</name>
</gene>
<dbReference type="AlphaFoldDB" id="A0A4Q2RSC2"/>
<keyword evidence="2" id="KW-0472">Membrane</keyword>
<evidence type="ECO:0000256" key="2">
    <source>
        <dbReference type="SAM" id="Phobius"/>
    </source>
</evidence>